<dbReference type="EMBL" id="HG994369">
    <property type="protein sequence ID" value="CAF1923760.1"/>
    <property type="molecule type" value="Genomic_DNA"/>
</dbReference>
<gene>
    <name evidence="1" type="ORF">DARMORV10_C05P03310.1</name>
</gene>
<dbReference type="AlphaFoldDB" id="A0A816KLE9"/>
<name>A0A816KLE9_BRANA</name>
<accession>A0A816KLE9</accession>
<sequence>MVSYGKSITENGPEEHLHLRGRFDRPYVLPPTYFRYWLRRRVRDRPSDNLI</sequence>
<dbReference type="Proteomes" id="UP001295469">
    <property type="component" value="Chromosome C05"/>
</dbReference>
<reference evidence="1" key="1">
    <citation type="submission" date="2021-01" db="EMBL/GenBank/DDBJ databases">
        <authorList>
            <consortium name="Genoscope - CEA"/>
            <person name="William W."/>
        </authorList>
    </citation>
    <scope>NUCLEOTIDE SEQUENCE</scope>
</reference>
<proteinExistence type="predicted"/>
<evidence type="ECO:0000313" key="1">
    <source>
        <dbReference type="EMBL" id="CAF1923760.1"/>
    </source>
</evidence>
<organism evidence="1">
    <name type="scientific">Brassica napus</name>
    <name type="common">Rape</name>
    <dbReference type="NCBI Taxonomy" id="3708"/>
    <lineage>
        <taxon>Eukaryota</taxon>
        <taxon>Viridiplantae</taxon>
        <taxon>Streptophyta</taxon>
        <taxon>Embryophyta</taxon>
        <taxon>Tracheophyta</taxon>
        <taxon>Spermatophyta</taxon>
        <taxon>Magnoliopsida</taxon>
        <taxon>eudicotyledons</taxon>
        <taxon>Gunneridae</taxon>
        <taxon>Pentapetalae</taxon>
        <taxon>rosids</taxon>
        <taxon>malvids</taxon>
        <taxon>Brassicales</taxon>
        <taxon>Brassicaceae</taxon>
        <taxon>Brassiceae</taxon>
        <taxon>Brassica</taxon>
    </lineage>
</organism>
<protein>
    <submittedName>
        <fullName evidence="1">(rape) hypothetical protein</fullName>
    </submittedName>
</protein>